<dbReference type="Proteomes" id="UP000020561">
    <property type="component" value="Unassembled WGS sequence"/>
</dbReference>
<accession>X7YFN0</accession>
<comment type="caution">
    <text evidence="3">The sequence shown here is derived from an EMBL/GenBank/DDBJ whole genome shotgun (WGS) entry which is preliminary data.</text>
</comment>
<evidence type="ECO:0000313" key="4">
    <source>
        <dbReference type="Proteomes" id="UP000020561"/>
    </source>
</evidence>
<dbReference type="SUPFAM" id="SSF140459">
    <property type="entry name" value="PE/PPE dimer-like"/>
    <property type="match status" value="1"/>
</dbReference>
<sequence length="74" mass="7712">MWLASPPEVHSALLCAGPGPVSLVAAAAGWSSMSVEYAAVAHELCVVVAGMQAGRGRGPALSFVWVLMCRMWRG</sequence>
<protein>
    <submittedName>
        <fullName evidence="3">PPE family protein</fullName>
    </submittedName>
</protein>
<evidence type="ECO:0000259" key="2">
    <source>
        <dbReference type="Pfam" id="PF00823"/>
    </source>
</evidence>
<dbReference type="AlphaFoldDB" id="X7YFN0"/>
<comment type="similarity">
    <text evidence="1">Belongs to the mycobacterial PPE family.</text>
</comment>
<evidence type="ECO:0000313" key="3">
    <source>
        <dbReference type="EMBL" id="EUA06002.1"/>
    </source>
</evidence>
<gene>
    <name evidence="3" type="ORF">I545_6537</name>
</gene>
<dbReference type="InterPro" id="IPR000030">
    <property type="entry name" value="PPE_dom"/>
</dbReference>
<dbReference type="PATRIC" id="fig|1299326.3.peg.6285"/>
<dbReference type="Gene3D" id="1.20.1260.20">
    <property type="entry name" value="PPE superfamily"/>
    <property type="match status" value="1"/>
</dbReference>
<dbReference type="EMBL" id="JAOA01000019">
    <property type="protein sequence ID" value="EUA06002.1"/>
    <property type="molecule type" value="Genomic_DNA"/>
</dbReference>
<name>X7YFN0_MYCKA</name>
<evidence type="ECO:0000256" key="1">
    <source>
        <dbReference type="ARBA" id="ARBA00010652"/>
    </source>
</evidence>
<organism evidence="3 4">
    <name type="scientific">Mycobacterium kansasii 662</name>
    <dbReference type="NCBI Taxonomy" id="1299326"/>
    <lineage>
        <taxon>Bacteria</taxon>
        <taxon>Bacillati</taxon>
        <taxon>Actinomycetota</taxon>
        <taxon>Actinomycetes</taxon>
        <taxon>Mycobacteriales</taxon>
        <taxon>Mycobacteriaceae</taxon>
        <taxon>Mycobacterium</taxon>
    </lineage>
</organism>
<reference evidence="3 4" key="1">
    <citation type="submission" date="2013-12" db="EMBL/GenBank/DDBJ databases">
        <authorList>
            <person name="Brown-Elliot B."/>
            <person name="Wallace R."/>
            <person name="Lenaerts A."/>
            <person name="Ordway D."/>
            <person name="DeGroote M.A."/>
            <person name="Parker T."/>
            <person name="Sizemore C."/>
            <person name="Tallon L.J."/>
            <person name="Sadzewicz L.K."/>
            <person name="Sengamalay N."/>
            <person name="Fraser C.M."/>
            <person name="Hine E."/>
            <person name="Shefchek K.A."/>
            <person name="Das S.P."/>
            <person name="Tettelin H."/>
        </authorList>
    </citation>
    <scope>NUCLEOTIDE SEQUENCE [LARGE SCALE GENOMIC DNA]</scope>
    <source>
        <strain evidence="3 4">662</strain>
    </source>
</reference>
<feature type="domain" description="PPE" evidence="2">
    <location>
        <begin position="1"/>
        <end position="60"/>
    </location>
</feature>
<dbReference type="InterPro" id="IPR038332">
    <property type="entry name" value="PPE_sf"/>
</dbReference>
<dbReference type="Pfam" id="PF00823">
    <property type="entry name" value="PPE"/>
    <property type="match status" value="1"/>
</dbReference>
<proteinExistence type="inferred from homology"/>